<name>A0A645CTG7_9ZZZZ</name>
<proteinExistence type="predicted"/>
<dbReference type="SUPFAM" id="SSF102645">
    <property type="entry name" value="CoaB-like"/>
    <property type="match status" value="1"/>
</dbReference>
<dbReference type="Pfam" id="PF04127">
    <property type="entry name" value="DFP"/>
    <property type="match status" value="1"/>
</dbReference>
<dbReference type="InterPro" id="IPR035929">
    <property type="entry name" value="CoaB-like_sf"/>
</dbReference>
<evidence type="ECO:0000313" key="2">
    <source>
        <dbReference type="EMBL" id="MPM80195.1"/>
    </source>
</evidence>
<organism evidence="2">
    <name type="scientific">bioreactor metagenome</name>
    <dbReference type="NCBI Taxonomy" id="1076179"/>
    <lineage>
        <taxon>unclassified sequences</taxon>
        <taxon>metagenomes</taxon>
        <taxon>ecological metagenomes</taxon>
    </lineage>
</organism>
<dbReference type="InterPro" id="IPR007085">
    <property type="entry name" value="DNA/pantothenate-metab_flavo_C"/>
</dbReference>
<sequence>MIVVNAANKPDSGFEGDNNTISIITRDEKVINYDAMSKEKCAYAILNKIADFVC</sequence>
<accession>A0A645CTG7</accession>
<reference evidence="2" key="1">
    <citation type="submission" date="2019-08" db="EMBL/GenBank/DDBJ databases">
        <authorList>
            <person name="Kucharzyk K."/>
            <person name="Murdoch R.W."/>
            <person name="Higgins S."/>
            <person name="Loffler F."/>
        </authorList>
    </citation>
    <scope>NUCLEOTIDE SEQUENCE</scope>
</reference>
<protein>
    <recommendedName>
        <fullName evidence="1">DNA/pantothenate metabolism flavoprotein C-terminal domain-containing protein</fullName>
    </recommendedName>
</protein>
<evidence type="ECO:0000259" key="1">
    <source>
        <dbReference type="Pfam" id="PF04127"/>
    </source>
</evidence>
<dbReference type="AlphaFoldDB" id="A0A645CTG7"/>
<feature type="domain" description="DNA/pantothenate metabolism flavoprotein C-terminal" evidence="1">
    <location>
        <begin position="1"/>
        <end position="51"/>
    </location>
</feature>
<dbReference type="EMBL" id="VSSQ01029886">
    <property type="protein sequence ID" value="MPM80195.1"/>
    <property type="molecule type" value="Genomic_DNA"/>
</dbReference>
<gene>
    <name evidence="2" type="ORF">SDC9_127242</name>
</gene>
<dbReference type="Gene3D" id="3.40.50.10300">
    <property type="entry name" value="CoaB-like"/>
    <property type="match status" value="1"/>
</dbReference>
<comment type="caution">
    <text evidence="2">The sequence shown here is derived from an EMBL/GenBank/DDBJ whole genome shotgun (WGS) entry which is preliminary data.</text>
</comment>